<sequence length="69" mass="8414">MRHEYQHILNGPAMAMIEFIKSHNINIDIRRLENMDTNIRVKKLPVTPDFLIESRNVREYLKKWFEETE</sequence>
<dbReference type="RefSeq" id="WP_249699563.1">
    <property type="nucleotide sequence ID" value="NZ_JAMFLX010000012.1"/>
</dbReference>
<comment type="caution">
    <text evidence="1">The sequence shown here is derived from an EMBL/GenBank/DDBJ whole genome shotgun (WGS) entry which is preliminary data.</text>
</comment>
<dbReference type="EMBL" id="JAMFLX010000012">
    <property type="protein sequence ID" value="MCL6270362.1"/>
    <property type="molecule type" value="Genomic_DNA"/>
</dbReference>
<organism evidence="1 2">
    <name type="scientific">Parendozoicomonas callyspongiae</name>
    <dbReference type="NCBI Taxonomy" id="2942213"/>
    <lineage>
        <taxon>Bacteria</taxon>
        <taxon>Pseudomonadati</taxon>
        <taxon>Pseudomonadota</taxon>
        <taxon>Gammaproteobacteria</taxon>
        <taxon>Oceanospirillales</taxon>
        <taxon>Endozoicomonadaceae</taxon>
        <taxon>Parendozoicomonas</taxon>
    </lineage>
</organism>
<reference evidence="1 2" key="1">
    <citation type="submission" date="2022-05" db="EMBL/GenBank/DDBJ databases">
        <authorList>
            <person name="Park J.-S."/>
        </authorList>
    </citation>
    <scope>NUCLEOTIDE SEQUENCE [LARGE SCALE GENOMIC DNA]</scope>
    <source>
        <strain evidence="1 2">2012CJ34-2</strain>
    </source>
</reference>
<gene>
    <name evidence="1" type="ORF">M3P05_10565</name>
</gene>
<evidence type="ECO:0000313" key="2">
    <source>
        <dbReference type="Proteomes" id="UP001203338"/>
    </source>
</evidence>
<dbReference type="Proteomes" id="UP001203338">
    <property type="component" value="Unassembled WGS sequence"/>
</dbReference>
<proteinExistence type="predicted"/>
<name>A0ABT0PG67_9GAMM</name>
<protein>
    <submittedName>
        <fullName evidence="1">Uncharacterized protein</fullName>
    </submittedName>
</protein>
<accession>A0ABT0PG67</accession>
<keyword evidence="2" id="KW-1185">Reference proteome</keyword>
<evidence type="ECO:0000313" key="1">
    <source>
        <dbReference type="EMBL" id="MCL6270362.1"/>
    </source>
</evidence>